<dbReference type="Gene3D" id="3.10.10.10">
    <property type="entry name" value="HIV Type 1 Reverse Transcriptase, subunit A, domain 1"/>
    <property type="match status" value="1"/>
</dbReference>
<accession>A0A8B6EVZ8</accession>
<dbReference type="OrthoDB" id="7477527at2759"/>
<dbReference type="Proteomes" id="UP000596742">
    <property type="component" value="Unassembled WGS sequence"/>
</dbReference>
<dbReference type="EMBL" id="UYJE01005819">
    <property type="protein sequence ID" value="VDI40694.1"/>
    <property type="molecule type" value="Genomic_DNA"/>
</dbReference>
<organism evidence="4 5">
    <name type="scientific">Mytilus galloprovincialis</name>
    <name type="common">Mediterranean mussel</name>
    <dbReference type="NCBI Taxonomy" id="29158"/>
    <lineage>
        <taxon>Eukaryota</taxon>
        <taxon>Metazoa</taxon>
        <taxon>Spiralia</taxon>
        <taxon>Lophotrochozoa</taxon>
        <taxon>Mollusca</taxon>
        <taxon>Bivalvia</taxon>
        <taxon>Autobranchia</taxon>
        <taxon>Pteriomorphia</taxon>
        <taxon>Mytilida</taxon>
        <taxon>Mytiloidea</taxon>
        <taxon>Mytilidae</taxon>
        <taxon>Mytilinae</taxon>
        <taxon>Mytilus</taxon>
    </lineage>
</organism>
<reference evidence="4" key="1">
    <citation type="submission" date="2018-11" db="EMBL/GenBank/DDBJ databases">
        <authorList>
            <person name="Alioto T."/>
            <person name="Alioto T."/>
        </authorList>
    </citation>
    <scope>NUCLEOTIDE SEQUENCE</scope>
</reference>
<keyword evidence="1" id="KW-0238">DNA-binding</keyword>
<sequence>MDSDTPHEEISLRTVLDAVNRQKQDIEVLVDTKISEKINSLRDEIHGTNQSMKSQVKKLKSDSQYKWRSEGNKIQFNYNTENLEDLTQAIWAIDNGKVDYARDIVASCTDRLKHRNKLIKIADTSDGGWDTARQYEANPIASDSEDESKIIRAENRAIRKKKSKSKPAAKQQQIPATASSSFNSQQPFRGGQPSWYGGFPYAQDQYAGKSQRGPCFNYNESAQNFTHDYYEYEQDGTDIIVKGRLKENIQFWIDIGAYDYIIDTIRDGYKIPFYSIPPSTYLFNNLSALKNSDLVHTAIQDLLHRGLIVQCDQRPFVVNPLTVSVQSNLKKRLILDLRAVNKHLWKQSVKFEDMRTAQQHIKLNYSMFKYDVHSAYHHIDIFEPHTEYLGFSWIINGCPTFFKFLVLPFGLSTACFIFTKLTRPLVKKWRSEGKQVIMYLDDGLGIEQDQEMCKIVSEQVKLDLVRSGFVPKAEKSLWEPTKRLVWLVTLVIQVLVEAPQNIAHGMWVESERSNSSTWKELSAAYESEINFLPPALHTNVDVLMDLLCESKADSTVKTYHAGFIRWKKWAVHNGISRCDILPAKSLHVALYLSSLVQNSHTASPVISAFYSIQWAHHMIGQTSPTKNVVVKNVLEGAKRRLATRIEKKEPVTPEISI</sequence>
<feature type="compositionally biased region" description="Basic residues" evidence="2">
    <location>
        <begin position="158"/>
        <end position="167"/>
    </location>
</feature>
<dbReference type="PANTHER" id="PTHR33050:SF7">
    <property type="entry name" value="RIBONUCLEASE H"/>
    <property type="match status" value="1"/>
</dbReference>
<comment type="caution">
    <text evidence="4">The sequence shown here is derived from an EMBL/GenBank/DDBJ whole genome shotgun (WGS) entry which is preliminary data.</text>
</comment>
<evidence type="ECO:0000256" key="1">
    <source>
        <dbReference type="ARBA" id="ARBA00023125"/>
    </source>
</evidence>
<evidence type="ECO:0000313" key="5">
    <source>
        <dbReference type="Proteomes" id="UP000596742"/>
    </source>
</evidence>
<feature type="compositionally biased region" description="Polar residues" evidence="2">
    <location>
        <begin position="177"/>
        <end position="186"/>
    </location>
</feature>
<feature type="domain" description="Reverse transcriptase" evidence="3">
    <location>
        <begin position="331"/>
        <end position="477"/>
    </location>
</feature>
<dbReference type="InterPro" id="IPR000477">
    <property type="entry name" value="RT_dom"/>
</dbReference>
<proteinExistence type="predicted"/>
<dbReference type="SUPFAM" id="SSF47823">
    <property type="entry name" value="lambda integrase-like, N-terminal domain"/>
    <property type="match status" value="1"/>
</dbReference>
<dbReference type="InterPro" id="IPR043128">
    <property type="entry name" value="Rev_trsase/Diguanyl_cyclase"/>
</dbReference>
<dbReference type="InterPro" id="IPR043502">
    <property type="entry name" value="DNA/RNA_pol_sf"/>
</dbReference>
<dbReference type="AlphaFoldDB" id="A0A8B6EVZ8"/>
<evidence type="ECO:0000259" key="3">
    <source>
        <dbReference type="Pfam" id="PF00078"/>
    </source>
</evidence>
<dbReference type="InterPro" id="IPR010998">
    <property type="entry name" value="Integrase_recombinase_N"/>
</dbReference>
<dbReference type="InterPro" id="IPR052055">
    <property type="entry name" value="Hepadnavirus_pol/RT"/>
</dbReference>
<dbReference type="Pfam" id="PF00078">
    <property type="entry name" value="RVT_1"/>
    <property type="match status" value="1"/>
</dbReference>
<dbReference type="PANTHER" id="PTHR33050">
    <property type="entry name" value="REVERSE TRANSCRIPTASE DOMAIN-CONTAINING PROTEIN"/>
    <property type="match status" value="1"/>
</dbReference>
<evidence type="ECO:0000313" key="4">
    <source>
        <dbReference type="EMBL" id="VDI40694.1"/>
    </source>
</evidence>
<protein>
    <recommendedName>
        <fullName evidence="3">Reverse transcriptase domain-containing protein</fullName>
    </recommendedName>
</protein>
<keyword evidence="5" id="KW-1185">Reference proteome</keyword>
<name>A0A8B6EVZ8_MYTGA</name>
<evidence type="ECO:0000256" key="2">
    <source>
        <dbReference type="SAM" id="MobiDB-lite"/>
    </source>
</evidence>
<dbReference type="Gene3D" id="1.10.150.130">
    <property type="match status" value="1"/>
</dbReference>
<dbReference type="CDD" id="cd03714">
    <property type="entry name" value="RT_DIRS1"/>
    <property type="match status" value="1"/>
</dbReference>
<feature type="region of interest" description="Disordered" evidence="2">
    <location>
        <begin position="157"/>
        <end position="186"/>
    </location>
</feature>
<dbReference type="Gene3D" id="3.30.70.270">
    <property type="match status" value="1"/>
</dbReference>
<dbReference type="GO" id="GO:0003677">
    <property type="term" value="F:DNA binding"/>
    <property type="evidence" value="ECO:0007669"/>
    <property type="project" value="UniProtKB-KW"/>
</dbReference>
<gene>
    <name evidence="4" type="ORF">MGAL_10B049959</name>
</gene>
<dbReference type="SUPFAM" id="SSF56672">
    <property type="entry name" value="DNA/RNA polymerases"/>
    <property type="match status" value="1"/>
</dbReference>